<sequence>MGISVVSNILNVAVSSSTISNGSSIWSAVVVSCAKPN</sequence>
<organism evidence="1">
    <name type="scientific">marine metagenome</name>
    <dbReference type="NCBI Taxonomy" id="408172"/>
    <lineage>
        <taxon>unclassified sequences</taxon>
        <taxon>metagenomes</taxon>
        <taxon>ecological metagenomes</taxon>
    </lineage>
</organism>
<dbReference type="AlphaFoldDB" id="A0A381Y392"/>
<protein>
    <submittedName>
        <fullName evidence="1">Uncharacterized protein</fullName>
    </submittedName>
</protein>
<proteinExistence type="predicted"/>
<name>A0A381Y392_9ZZZZ</name>
<dbReference type="EMBL" id="UINC01017231">
    <property type="protein sequence ID" value="SVA71152.1"/>
    <property type="molecule type" value="Genomic_DNA"/>
</dbReference>
<evidence type="ECO:0000313" key="1">
    <source>
        <dbReference type="EMBL" id="SVA71152.1"/>
    </source>
</evidence>
<accession>A0A381Y392</accession>
<reference evidence="1" key="1">
    <citation type="submission" date="2018-05" db="EMBL/GenBank/DDBJ databases">
        <authorList>
            <person name="Lanie J.A."/>
            <person name="Ng W.-L."/>
            <person name="Kazmierczak K.M."/>
            <person name="Andrzejewski T.M."/>
            <person name="Davidsen T.M."/>
            <person name="Wayne K.J."/>
            <person name="Tettelin H."/>
            <person name="Glass J.I."/>
            <person name="Rusch D."/>
            <person name="Podicherti R."/>
            <person name="Tsui H.-C.T."/>
            <person name="Winkler M.E."/>
        </authorList>
    </citation>
    <scope>NUCLEOTIDE SEQUENCE</scope>
</reference>
<gene>
    <name evidence="1" type="ORF">METZ01_LOCUS124006</name>
</gene>